<name>A0A5B0MEG7_PUCGR</name>
<dbReference type="EMBL" id="VDEP01000472">
    <property type="protein sequence ID" value="KAA1075587.1"/>
    <property type="molecule type" value="Genomic_DNA"/>
</dbReference>
<organism evidence="1 2">
    <name type="scientific">Puccinia graminis f. sp. tritici</name>
    <dbReference type="NCBI Taxonomy" id="56615"/>
    <lineage>
        <taxon>Eukaryota</taxon>
        <taxon>Fungi</taxon>
        <taxon>Dikarya</taxon>
        <taxon>Basidiomycota</taxon>
        <taxon>Pucciniomycotina</taxon>
        <taxon>Pucciniomycetes</taxon>
        <taxon>Pucciniales</taxon>
        <taxon>Pucciniaceae</taxon>
        <taxon>Puccinia</taxon>
    </lineage>
</organism>
<evidence type="ECO:0000313" key="1">
    <source>
        <dbReference type="EMBL" id="KAA1075587.1"/>
    </source>
</evidence>
<gene>
    <name evidence="1" type="ORF">PGTUg99_028164</name>
</gene>
<accession>A0A5B0MEG7</accession>
<sequence>MASWSLFGKLPNLNTAPPWSGVGTAGGVIACPWEANPCASEATAPTGADQNPARCCMWIVASGSAYCFLSPLSKPFPFSPTKSFDTTHPPWNSANARYTLTRGSGGCLHPSGGVLFAQGRSASAPGQLSVSSTLRFPSRQLEIWRVPAEPGNATQRLTSARRWAFSPPDPHTAVLGDTP</sequence>
<proteinExistence type="predicted"/>
<comment type="caution">
    <text evidence="1">The sequence shown here is derived from an EMBL/GenBank/DDBJ whole genome shotgun (WGS) entry which is preliminary data.</text>
</comment>
<dbReference type="AlphaFoldDB" id="A0A5B0MEG7"/>
<evidence type="ECO:0000313" key="2">
    <source>
        <dbReference type="Proteomes" id="UP000325313"/>
    </source>
</evidence>
<dbReference type="Proteomes" id="UP000325313">
    <property type="component" value="Unassembled WGS sequence"/>
</dbReference>
<reference evidence="1 2" key="1">
    <citation type="submission" date="2019-05" db="EMBL/GenBank/DDBJ databases">
        <title>Emergence of the Ug99 lineage of the wheat stem rust pathogen through somatic hybridization.</title>
        <authorList>
            <person name="Li F."/>
            <person name="Upadhyaya N.M."/>
            <person name="Sperschneider J."/>
            <person name="Matny O."/>
            <person name="Nguyen-Phuc H."/>
            <person name="Mago R."/>
            <person name="Raley C."/>
            <person name="Miller M.E."/>
            <person name="Silverstein K.A.T."/>
            <person name="Henningsen E."/>
            <person name="Hirsch C.D."/>
            <person name="Visser B."/>
            <person name="Pretorius Z.A."/>
            <person name="Steffenson B.J."/>
            <person name="Schwessinger B."/>
            <person name="Dodds P.N."/>
            <person name="Figueroa M."/>
        </authorList>
    </citation>
    <scope>NUCLEOTIDE SEQUENCE [LARGE SCALE GENOMIC DNA]</scope>
    <source>
        <strain evidence="1 2">Ug99</strain>
    </source>
</reference>
<protein>
    <submittedName>
        <fullName evidence="1">Uncharacterized protein</fullName>
    </submittedName>
</protein>